<evidence type="ECO:0000313" key="2">
    <source>
        <dbReference type="Proteomes" id="UP000094444"/>
    </source>
</evidence>
<organism evidence="1 2">
    <name type="scientific">Diaporthe helianthi</name>
    <dbReference type="NCBI Taxonomy" id="158607"/>
    <lineage>
        <taxon>Eukaryota</taxon>
        <taxon>Fungi</taxon>
        <taxon>Dikarya</taxon>
        <taxon>Ascomycota</taxon>
        <taxon>Pezizomycotina</taxon>
        <taxon>Sordariomycetes</taxon>
        <taxon>Sordariomycetidae</taxon>
        <taxon>Diaporthales</taxon>
        <taxon>Diaporthaceae</taxon>
        <taxon>Diaporthe</taxon>
    </lineage>
</organism>
<dbReference type="InParanoid" id="A0A2P5HI79"/>
<comment type="caution">
    <text evidence="1">The sequence shown here is derived from an EMBL/GenBank/DDBJ whole genome shotgun (WGS) entry which is preliminary data.</text>
</comment>
<dbReference type="Proteomes" id="UP000094444">
    <property type="component" value="Unassembled WGS sequence"/>
</dbReference>
<reference evidence="1" key="1">
    <citation type="submission" date="2017-09" db="EMBL/GenBank/DDBJ databases">
        <title>Polyketide synthases of a Diaporthe helianthi virulent isolate.</title>
        <authorList>
            <person name="Baroncelli R."/>
        </authorList>
    </citation>
    <scope>NUCLEOTIDE SEQUENCE [LARGE SCALE GENOMIC DNA]</scope>
    <source>
        <strain evidence="1">7/96</strain>
    </source>
</reference>
<dbReference type="AlphaFoldDB" id="A0A2P5HI79"/>
<evidence type="ECO:0000313" key="1">
    <source>
        <dbReference type="EMBL" id="POS69959.1"/>
    </source>
</evidence>
<gene>
    <name evidence="1" type="ORF">DHEL01_v211647</name>
</gene>
<protein>
    <submittedName>
        <fullName evidence="1">Uncharacterized protein</fullName>
    </submittedName>
</protein>
<accession>A0A2P5HI79</accession>
<proteinExistence type="predicted"/>
<dbReference type="EMBL" id="MAVT02001886">
    <property type="protein sequence ID" value="POS69959.1"/>
    <property type="molecule type" value="Genomic_DNA"/>
</dbReference>
<keyword evidence="2" id="KW-1185">Reference proteome</keyword>
<sequence length="86" mass="9010">MPGEDPDARCTHCGVLLDHLGKKLYDRGRFSVDDAPATTSHSLMVSLSRADTSLRGARTPVAAIEGTEWAPVVSSAVGIDGGTRVC</sequence>
<name>A0A2P5HI79_DIAHE</name>